<protein>
    <submittedName>
        <fullName evidence="1">Uncharacterized protein</fullName>
    </submittedName>
</protein>
<organism evidence="1 2">
    <name type="scientific">Aquimarina algiphila</name>
    <dbReference type="NCBI Taxonomy" id="2047982"/>
    <lineage>
        <taxon>Bacteria</taxon>
        <taxon>Pseudomonadati</taxon>
        <taxon>Bacteroidota</taxon>
        <taxon>Flavobacteriia</taxon>
        <taxon>Flavobacteriales</taxon>
        <taxon>Flavobacteriaceae</taxon>
        <taxon>Aquimarina</taxon>
    </lineage>
</organism>
<evidence type="ECO:0000313" key="2">
    <source>
        <dbReference type="Proteomes" id="UP000318833"/>
    </source>
</evidence>
<gene>
    <name evidence="1" type="ORF">FOF46_12070</name>
</gene>
<dbReference type="RefSeq" id="WP_143916621.1">
    <property type="nucleotide sequence ID" value="NZ_CANLFO010000020.1"/>
</dbReference>
<dbReference type="Proteomes" id="UP000318833">
    <property type="component" value="Unassembled WGS sequence"/>
</dbReference>
<proteinExistence type="predicted"/>
<evidence type="ECO:0000313" key="1">
    <source>
        <dbReference type="EMBL" id="TSE08501.1"/>
    </source>
</evidence>
<dbReference type="EMBL" id="VLNR01000022">
    <property type="protein sequence ID" value="TSE08501.1"/>
    <property type="molecule type" value="Genomic_DNA"/>
</dbReference>
<dbReference type="AlphaFoldDB" id="A0A554VKH2"/>
<keyword evidence="2" id="KW-1185">Reference proteome</keyword>
<name>A0A554VKH2_9FLAO</name>
<reference evidence="1 2" key="1">
    <citation type="submission" date="2019-07" db="EMBL/GenBank/DDBJ databases">
        <title>The draft genome sequence of Aquimarina algiphila M91.</title>
        <authorList>
            <person name="Meng X."/>
        </authorList>
    </citation>
    <scope>NUCLEOTIDE SEQUENCE [LARGE SCALE GENOMIC DNA]</scope>
    <source>
        <strain evidence="1 2">M91</strain>
    </source>
</reference>
<accession>A0A554VKH2</accession>
<sequence length="253" mass="29223">MNSSIKKIKSPSYLHLFLFIFLIASSTTLFAQKEELWFGTYTDDNGKILQGRYNIIKKGRALTSIVLAPYGKSPIKFTVIKNDTIQRFVEISWPNKPHRVATLIQYTDGYYAGNFEDGTKILPIVIKEFNFQDAQLQGNWFKPNEIEVKIIDNTIKLLDFNDDWNKNDNRICNSNDSYSLFCALYTSSISMDGEYRHLRPAVKFVREAIQEKYPKKYDHVLVDFNNAKEITLTELHGVLESAKKNLIAAMKKN</sequence>
<dbReference type="OrthoDB" id="6064720at2"/>
<comment type="caution">
    <text evidence="1">The sequence shown here is derived from an EMBL/GenBank/DDBJ whole genome shotgun (WGS) entry which is preliminary data.</text>
</comment>